<keyword evidence="2" id="KW-1185">Reference proteome</keyword>
<proteinExistence type="predicted"/>
<name>A0A1T5C2J3_9FLAO</name>
<dbReference type="RefSeq" id="WP_079512501.1">
    <property type="nucleotide sequence ID" value="NZ_CAXBOB010000029.1"/>
</dbReference>
<dbReference type="Proteomes" id="UP000190339">
    <property type="component" value="Unassembled WGS sequence"/>
</dbReference>
<organism evidence="1 2">
    <name type="scientific">Maribacter arcticus</name>
    <dbReference type="NCBI Taxonomy" id="561365"/>
    <lineage>
        <taxon>Bacteria</taxon>
        <taxon>Pseudomonadati</taxon>
        <taxon>Bacteroidota</taxon>
        <taxon>Flavobacteriia</taxon>
        <taxon>Flavobacteriales</taxon>
        <taxon>Flavobacteriaceae</taxon>
        <taxon>Maribacter</taxon>
    </lineage>
</organism>
<accession>A0A1T5C2J3</accession>
<protein>
    <recommendedName>
        <fullName evidence="3">Deoxyribose-phosphate aldolase</fullName>
    </recommendedName>
</protein>
<dbReference type="EMBL" id="FUYL01000005">
    <property type="protein sequence ID" value="SKB53788.1"/>
    <property type="molecule type" value="Genomic_DNA"/>
</dbReference>
<dbReference type="AlphaFoldDB" id="A0A1T5C2J3"/>
<dbReference type="InterPro" id="IPR045444">
    <property type="entry name" value="DUF6503"/>
</dbReference>
<gene>
    <name evidence="1" type="ORF">SAMN05660866_02044</name>
</gene>
<dbReference type="Pfam" id="PF20113">
    <property type="entry name" value="DUF6503"/>
    <property type="match status" value="1"/>
</dbReference>
<dbReference type="OrthoDB" id="982433at2"/>
<dbReference type="STRING" id="561365.SAMN05660866_02044"/>
<evidence type="ECO:0008006" key="3">
    <source>
        <dbReference type="Google" id="ProtNLM"/>
    </source>
</evidence>
<evidence type="ECO:0000313" key="1">
    <source>
        <dbReference type="EMBL" id="SKB53788.1"/>
    </source>
</evidence>
<reference evidence="2" key="1">
    <citation type="submission" date="2017-02" db="EMBL/GenBank/DDBJ databases">
        <authorList>
            <person name="Varghese N."/>
            <person name="Submissions S."/>
        </authorList>
    </citation>
    <scope>NUCLEOTIDE SEQUENCE [LARGE SCALE GENOMIC DNA]</scope>
    <source>
        <strain evidence="2">DSM 23546</strain>
    </source>
</reference>
<evidence type="ECO:0000313" key="2">
    <source>
        <dbReference type="Proteomes" id="UP000190339"/>
    </source>
</evidence>
<sequence>MKKHFIIVTVILLIAVGCKDFQKDDKNASQIEKSAQELSNENTQSIVNEAIKAHGGTLYDSAHYQFVFRDKLYSFENKNGFTYKVSSKDSLGNQIEDFLQDGKLARTVNNELVELSKKDIAKYSEALNSVIYFATLPHKLNDKAVQKEAIGETIIKGEDYDVVKVTFGKVGGGKDYDDVFMYWINKKSHYINYLAYSYSVNEGGVRFRSAYNPRTIDGIRFQDYINWEAPVGTPLKELPAMFEKGQLKELSRIETKDIQNLNASEVVE</sequence>
<dbReference type="PROSITE" id="PS51257">
    <property type="entry name" value="PROKAR_LIPOPROTEIN"/>
    <property type="match status" value="1"/>
</dbReference>